<feature type="compositionally biased region" description="Low complexity" evidence="2">
    <location>
        <begin position="996"/>
        <end position="1009"/>
    </location>
</feature>
<feature type="region of interest" description="Disordered" evidence="2">
    <location>
        <begin position="898"/>
        <end position="952"/>
    </location>
</feature>
<feature type="compositionally biased region" description="Polar residues" evidence="2">
    <location>
        <begin position="898"/>
        <end position="926"/>
    </location>
</feature>
<dbReference type="CTD" id="43439"/>
<feature type="region of interest" description="Disordered" evidence="2">
    <location>
        <begin position="1046"/>
        <end position="1068"/>
    </location>
</feature>
<keyword evidence="5" id="KW-1185">Reference proteome</keyword>
<dbReference type="KEGG" id="goe:100908126"/>
<dbReference type="RefSeq" id="XP_028967079.1">
    <property type="nucleotide sequence ID" value="XM_029111246.1"/>
</dbReference>
<feature type="compositionally biased region" description="Low complexity" evidence="2">
    <location>
        <begin position="828"/>
        <end position="842"/>
    </location>
</feature>
<feature type="compositionally biased region" description="Polar residues" evidence="2">
    <location>
        <begin position="1056"/>
        <end position="1067"/>
    </location>
</feature>
<feature type="region of interest" description="Disordered" evidence="2">
    <location>
        <begin position="794"/>
        <end position="875"/>
    </location>
</feature>
<dbReference type="Proteomes" id="UP000694867">
    <property type="component" value="Unplaced"/>
</dbReference>
<feature type="compositionally biased region" description="Low complexity" evidence="2">
    <location>
        <begin position="927"/>
        <end position="951"/>
    </location>
</feature>
<dbReference type="GeneID" id="100908126"/>
<dbReference type="PANTHER" id="PTHR21669:SF28">
    <property type="entry name" value="YEMANUCLEIN"/>
    <property type="match status" value="1"/>
</dbReference>
<feature type="compositionally biased region" description="Low complexity" evidence="2">
    <location>
        <begin position="589"/>
        <end position="605"/>
    </location>
</feature>
<feature type="region of interest" description="Disordered" evidence="2">
    <location>
        <begin position="967"/>
        <end position="1033"/>
    </location>
</feature>
<reference evidence="6" key="1">
    <citation type="submission" date="2025-08" db="UniProtKB">
        <authorList>
            <consortium name="RefSeq"/>
        </authorList>
    </citation>
    <scope>IDENTIFICATION</scope>
</reference>
<protein>
    <submittedName>
        <fullName evidence="6">Ubinuclein-1</fullName>
    </submittedName>
</protein>
<sequence>MSELRRVSLTPASHTDRFGMGDPPGTAKPGNKKKKKLTMRFNLDLGNPADGECHEFNYIELVRNFKRGKTEVTQETDDPFDSDDDVAAIAKQMEEKYGSGKVAWDDDVDKGQGYDEDDSFIDNREAYDELVPLDLNTKYGGFYINTGDLEFVHAPPVQYMQYHQNDVNKTKATLEDSPDEESEEESEREPSPKPSKAEKIRMKKKRKKIESDDSKDKDQGSGEKRRKLMKKKVRKIESSSEEEEEEKDQREVDKKELEKKEKLSVKQERQLDDAIEAVVRHARALNKKEVEEEETEVLRLQEEEMEREERENERKRKEKEKSERIERDKQKLAEKEREKSDLKFENSEPGSMRLPDRMPSELEAMVKDITKVAKEGLGKSKFFLANGVSERLLSIDMMARQSLPCSQRTQLYCYLAAHLPCSKETLLKKVKKLRLDEEDSKVKEPMTRFKNELNQMVYDQVDKYRRECDEVGQKPCGISDSEGEDDIQIHRVFEWTDNLRKLFREVVLLKLKTYEVSKLRATSAEDYVKNFFDIDMVKLWPRGWMSSRILLRMVREDNLLPRVRNDGTPAQVKKLGQLQNLSSANLNETPTSTAASAASTPQSTPYRPRLNSLSSVEIPLKDSSFKDSFTIEKTPPTPATSVIKEKAKQESPCTPISSFREPRDSGPAMQSVISETSSLNVLKEERVPTPPPQEPAEAPVHLSVITSPPAKQYHASTPSSLPQVETPVFGDSFVTTPTPSSASKKHSATPLLKANYQAALQKSPPYTASALQAQAFAEFAQKATPTTSVVNFSQSAHKSSSHQTSSNATTHSSSQFSSPVNSIAPTTSYQQKYASSQAAQLQPAHQSSAYHQTSSHSAASYFGSQTSQSQNSREKEPLLAADVFDRIITQHLGNSVNSVSQSAYNQPTSSYQSNSMLSPTSTHRSSNQNHSQPSQQPLQQQQQHQKKTTQLPRATMPSSYNIYEALQQQPQQPKSREQKMSYTQSQQHSSMVSNAQMLQHLHSQQQQHQRSTANLEGMKGFPSPMSSSSSVPSYYTSSAAASAYQPQSPQVPQVAHSTPLTSTSNRYSWGAHSGMYSAHQQRQYYQQQQQQQQQDPRRLLLQQQQQHFLFSTSVNKRMAPFSLSPKQILLPAH</sequence>
<dbReference type="GO" id="GO:0006325">
    <property type="term" value="P:chromatin organization"/>
    <property type="evidence" value="ECO:0007669"/>
    <property type="project" value="TreeGrafter"/>
</dbReference>
<feature type="compositionally biased region" description="Low complexity" evidence="2">
    <location>
        <begin position="1022"/>
        <end position="1033"/>
    </location>
</feature>
<feature type="region of interest" description="Disordered" evidence="2">
    <location>
        <begin position="172"/>
        <end position="356"/>
    </location>
</feature>
<proteinExistence type="predicted"/>
<dbReference type="AlphaFoldDB" id="A0AAJ7WHA3"/>
<dbReference type="InterPro" id="IPR026947">
    <property type="entry name" value="UBN_middle_dom"/>
</dbReference>
<feature type="compositionally biased region" description="Basic and acidic residues" evidence="2">
    <location>
        <begin position="209"/>
        <end position="223"/>
    </location>
</feature>
<feature type="compositionally biased region" description="Basic residues" evidence="2">
    <location>
        <begin position="224"/>
        <end position="234"/>
    </location>
</feature>
<evidence type="ECO:0000256" key="2">
    <source>
        <dbReference type="SAM" id="MobiDB-lite"/>
    </source>
</evidence>
<dbReference type="InterPro" id="IPR014840">
    <property type="entry name" value="HRD"/>
</dbReference>
<feature type="compositionally biased region" description="Low complexity" evidence="2">
    <location>
        <begin position="794"/>
        <end position="818"/>
    </location>
</feature>
<feature type="compositionally biased region" description="Basic and acidic residues" evidence="2">
    <location>
        <begin position="247"/>
        <end position="272"/>
    </location>
</feature>
<feature type="compositionally biased region" description="Basic and acidic residues" evidence="2">
    <location>
        <begin position="188"/>
        <end position="200"/>
    </location>
</feature>
<dbReference type="PANTHER" id="PTHR21669">
    <property type="entry name" value="CAPZ-INTERACTING PROTEIN AND RELATED PROTEINS"/>
    <property type="match status" value="1"/>
</dbReference>
<organism evidence="5 6">
    <name type="scientific">Galendromus occidentalis</name>
    <name type="common">western predatory mite</name>
    <dbReference type="NCBI Taxonomy" id="34638"/>
    <lineage>
        <taxon>Eukaryota</taxon>
        <taxon>Metazoa</taxon>
        <taxon>Ecdysozoa</taxon>
        <taxon>Arthropoda</taxon>
        <taxon>Chelicerata</taxon>
        <taxon>Arachnida</taxon>
        <taxon>Acari</taxon>
        <taxon>Parasitiformes</taxon>
        <taxon>Mesostigmata</taxon>
        <taxon>Gamasina</taxon>
        <taxon>Phytoseioidea</taxon>
        <taxon>Phytoseiidae</taxon>
        <taxon>Typhlodrominae</taxon>
        <taxon>Galendromus</taxon>
    </lineage>
</organism>
<feature type="region of interest" description="Disordered" evidence="2">
    <location>
        <begin position="582"/>
        <end position="613"/>
    </location>
</feature>
<feature type="compositionally biased region" description="Basic and acidic residues" evidence="2">
    <location>
        <begin position="286"/>
        <end position="346"/>
    </location>
</feature>
<feature type="compositionally biased region" description="Low complexity" evidence="2">
    <location>
        <begin position="1046"/>
        <end position="1055"/>
    </location>
</feature>
<feature type="compositionally biased region" description="Polar residues" evidence="2">
    <location>
        <begin position="980"/>
        <end position="995"/>
    </location>
</feature>
<dbReference type="Pfam" id="PF08729">
    <property type="entry name" value="HUN"/>
    <property type="match status" value="1"/>
</dbReference>
<evidence type="ECO:0000259" key="3">
    <source>
        <dbReference type="Pfam" id="PF08729"/>
    </source>
</evidence>
<dbReference type="GO" id="GO:0005634">
    <property type="term" value="C:nucleus"/>
    <property type="evidence" value="ECO:0007669"/>
    <property type="project" value="TreeGrafter"/>
</dbReference>
<feature type="compositionally biased region" description="Acidic residues" evidence="2">
    <location>
        <begin position="176"/>
        <end position="187"/>
    </location>
</feature>
<accession>A0AAJ7WHA3</accession>
<evidence type="ECO:0000256" key="1">
    <source>
        <dbReference type="ARBA" id="ARBA00022553"/>
    </source>
</evidence>
<gene>
    <name evidence="6" type="primary">LOC100908126</name>
</gene>
<evidence type="ECO:0000313" key="5">
    <source>
        <dbReference type="Proteomes" id="UP000694867"/>
    </source>
</evidence>
<evidence type="ECO:0000313" key="6">
    <source>
        <dbReference type="RefSeq" id="XP_028967079.1"/>
    </source>
</evidence>
<feature type="compositionally biased region" description="Polar residues" evidence="2">
    <location>
        <begin position="843"/>
        <end position="871"/>
    </location>
</feature>
<feature type="domain" description="Hpc2-related" evidence="3">
    <location>
        <begin position="105"/>
        <end position="150"/>
    </location>
</feature>
<feature type="region of interest" description="Disordered" evidence="2">
    <location>
        <begin position="628"/>
        <end position="669"/>
    </location>
</feature>
<evidence type="ECO:0000259" key="4">
    <source>
        <dbReference type="Pfam" id="PF14075"/>
    </source>
</evidence>
<dbReference type="Pfam" id="PF14075">
    <property type="entry name" value="UBN_AB"/>
    <property type="match status" value="1"/>
</dbReference>
<feature type="domain" description="Ubinuclein middle" evidence="4">
    <location>
        <begin position="354"/>
        <end position="552"/>
    </location>
</feature>
<feature type="region of interest" description="Disordered" evidence="2">
    <location>
        <begin position="1"/>
        <end position="35"/>
    </location>
</feature>
<keyword evidence="1" id="KW-0597">Phosphoprotein</keyword>
<name>A0AAJ7WHA3_9ACAR</name>